<dbReference type="GO" id="GO:0005829">
    <property type="term" value="C:cytosol"/>
    <property type="evidence" value="ECO:0007669"/>
    <property type="project" value="TreeGrafter"/>
</dbReference>
<dbReference type="InterPro" id="IPR035994">
    <property type="entry name" value="Nucleoside_phosphorylase_sf"/>
</dbReference>
<name>B5RLT6_BORDL</name>
<comment type="pathway">
    <text evidence="1">Amino-acid biosynthesis; L-methionine biosynthesis via salvage pathway; S-methyl-5-thio-alpha-D-ribose 1-phosphate from S-methyl-5'-thioadenosine (hydrolase route): step 1/2.</text>
</comment>
<evidence type="ECO:0000256" key="1">
    <source>
        <dbReference type="ARBA" id="ARBA00004945"/>
    </source>
</evidence>
<dbReference type="NCBIfam" id="TIGR01704">
    <property type="entry name" value="MTA_SAH-Nsdase"/>
    <property type="match status" value="1"/>
</dbReference>
<organism evidence="7 8">
    <name type="scientific">Borrelia duttonii (strain Ly)</name>
    <dbReference type="NCBI Taxonomy" id="412419"/>
    <lineage>
        <taxon>Bacteria</taxon>
        <taxon>Pseudomonadati</taxon>
        <taxon>Spirochaetota</taxon>
        <taxon>Spirochaetia</taxon>
        <taxon>Spirochaetales</taxon>
        <taxon>Borreliaceae</taxon>
        <taxon>Borrelia</taxon>
    </lineage>
</organism>
<dbReference type="AlphaFoldDB" id="B5RLT6"/>
<dbReference type="GO" id="GO:0009164">
    <property type="term" value="P:nucleoside catabolic process"/>
    <property type="evidence" value="ECO:0007669"/>
    <property type="project" value="InterPro"/>
</dbReference>
<dbReference type="InterPro" id="IPR010049">
    <property type="entry name" value="MTA_SAH_Nsdase"/>
</dbReference>
<dbReference type="PANTHER" id="PTHR46832">
    <property type="entry name" value="5'-METHYLTHIOADENOSINE/S-ADENOSYLHOMOCYSTEINE NUCLEOSIDASE"/>
    <property type="match status" value="1"/>
</dbReference>
<feature type="domain" description="Nucleoside phosphorylase" evidence="6">
    <location>
        <begin position="2"/>
        <end position="235"/>
    </location>
</feature>
<dbReference type="GO" id="GO:0019509">
    <property type="term" value="P:L-methionine salvage from methylthioadenosine"/>
    <property type="evidence" value="ECO:0007669"/>
    <property type="project" value="UniProtKB-UniPathway"/>
</dbReference>
<proteinExistence type="predicted"/>
<dbReference type="Proteomes" id="UP000000611">
    <property type="component" value="Chromosome"/>
</dbReference>
<dbReference type="PANTHER" id="PTHR46832:SF1">
    <property type="entry name" value="5'-METHYLTHIOADENOSINE_S-ADENOSYLHOMOCYSTEINE NUCLEOSIDASE"/>
    <property type="match status" value="1"/>
</dbReference>
<keyword evidence="3" id="KW-0028">Amino-acid biosynthesis</keyword>
<dbReference type="GO" id="GO:0008930">
    <property type="term" value="F:methylthioadenosine nucleosidase activity"/>
    <property type="evidence" value="ECO:0007669"/>
    <property type="project" value="InterPro"/>
</dbReference>
<dbReference type="GO" id="GO:0008782">
    <property type="term" value="F:adenosylhomocysteine nucleosidase activity"/>
    <property type="evidence" value="ECO:0007669"/>
    <property type="project" value="UniProtKB-EC"/>
</dbReference>
<evidence type="ECO:0000256" key="5">
    <source>
        <dbReference type="ARBA" id="ARBA00023167"/>
    </source>
</evidence>
<dbReference type="SUPFAM" id="SSF53167">
    <property type="entry name" value="Purine and uridine phosphorylases"/>
    <property type="match status" value="1"/>
</dbReference>
<evidence type="ECO:0000256" key="3">
    <source>
        <dbReference type="ARBA" id="ARBA00022605"/>
    </source>
</evidence>
<dbReference type="NCBIfam" id="NF004079">
    <property type="entry name" value="PRK05584.1"/>
    <property type="match status" value="1"/>
</dbReference>
<evidence type="ECO:0000313" key="7">
    <source>
        <dbReference type="EMBL" id="ACH93322.1"/>
    </source>
</evidence>
<accession>B5RLT6</accession>
<dbReference type="UniPathway" id="UPA00904">
    <property type="reaction ID" value="UER00871"/>
</dbReference>
<dbReference type="Gene3D" id="3.40.50.1580">
    <property type="entry name" value="Nucleoside phosphorylase domain"/>
    <property type="match status" value="1"/>
</dbReference>
<keyword evidence="7" id="KW-0326">Glycosidase</keyword>
<evidence type="ECO:0000256" key="4">
    <source>
        <dbReference type="ARBA" id="ARBA00022801"/>
    </source>
</evidence>
<gene>
    <name evidence="7" type="primary">pfs-1</name>
    <name evidence="7" type="ordered locus">BDU_370</name>
</gene>
<dbReference type="HOGENOM" id="CLU_031248_2_2_12"/>
<dbReference type="CDD" id="cd09008">
    <property type="entry name" value="MTAN"/>
    <property type="match status" value="1"/>
</dbReference>
<keyword evidence="5" id="KW-0486">Methionine biosynthesis</keyword>
<dbReference type="EMBL" id="CP000976">
    <property type="protein sequence ID" value="ACH93322.1"/>
    <property type="molecule type" value="Genomic_DNA"/>
</dbReference>
<dbReference type="KEGG" id="bdu:BDU_370"/>
<sequence>MILITSAMDEEAREIHQIIENKEEIKIDNYLGEKKIYKGEIEGHKIISLTTGIGKVNAAMWNSYIIAKYKITHIINSGTAGGLQESSNIKISDIIISSQTAFHDFNLTQFDYQIGQVPGFPQKFESDKTLLNKVISIIKDKFQNVNVHIGLILTGDQFIEDEKQIEKIKNDFKDALAVEMESAAIAQVAYTFNIPFIVTRSISDFPNNKNNHIDFNKFLQDASKNSAKMVRELIKSI</sequence>
<evidence type="ECO:0000256" key="2">
    <source>
        <dbReference type="ARBA" id="ARBA00011974"/>
    </source>
</evidence>
<keyword evidence="8" id="KW-1185">Reference proteome</keyword>
<keyword evidence="4 7" id="KW-0378">Hydrolase</keyword>
<dbReference type="OrthoDB" id="9792278at2"/>
<reference evidence="7 8" key="1">
    <citation type="journal article" date="2008" name="PLoS Genet.">
        <title>The genome of Borrelia recurrentis, the agent of deadly louse-borne relapsing fever, is a degraded subset of tick-borne Borrelia duttonii.</title>
        <authorList>
            <person name="Lescot M."/>
            <person name="Audic S."/>
            <person name="Robert C."/>
            <person name="Nguyen T.T."/>
            <person name="Blanc G."/>
            <person name="Cutler S.J."/>
            <person name="Wincker P."/>
            <person name="Couloux A."/>
            <person name="Claverie J.-M."/>
            <person name="Raoult D."/>
            <person name="Drancourt M."/>
        </authorList>
    </citation>
    <scope>NUCLEOTIDE SEQUENCE [LARGE SCALE GENOMIC DNA]</scope>
    <source>
        <strain evidence="7 8">Ly</strain>
    </source>
</reference>
<dbReference type="EC" id="3.2.2.9" evidence="2"/>
<dbReference type="eggNOG" id="COG0775">
    <property type="taxonomic scope" value="Bacteria"/>
</dbReference>
<evidence type="ECO:0000313" key="8">
    <source>
        <dbReference type="Proteomes" id="UP000000611"/>
    </source>
</evidence>
<dbReference type="GO" id="GO:0019284">
    <property type="term" value="P:L-methionine salvage from S-adenosylmethionine"/>
    <property type="evidence" value="ECO:0007669"/>
    <property type="project" value="TreeGrafter"/>
</dbReference>
<dbReference type="InterPro" id="IPR000845">
    <property type="entry name" value="Nucleoside_phosphorylase_d"/>
</dbReference>
<evidence type="ECO:0000259" key="6">
    <source>
        <dbReference type="Pfam" id="PF01048"/>
    </source>
</evidence>
<dbReference type="RefSeq" id="WP_012538133.1">
    <property type="nucleotide sequence ID" value="NC_011229.1"/>
</dbReference>
<dbReference type="Pfam" id="PF01048">
    <property type="entry name" value="PNP_UDP_1"/>
    <property type="match status" value="1"/>
</dbReference>
<protein>
    <recommendedName>
        <fullName evidence="2">adenosylhomocysteine nucleosidase</fullName>
        <ecNumber evidence="2">3.2.2.9</ecNumber>
    </recommendedName>
</protein>
<dbReference type="STRING" id="412419.BDU_370"/>